<evidence type="ECO:0000256" key="6">
    <source>
        <dbReference type="SAM" id="MobiDB-lite"/>
    </source>
</evidence>
<dbReference type="NCBIfam" id="TIGR03717">
    <property type="entry name" value="R_switched_YjbE"/>
    <property type="match status" value="1"/>
</dbReference>
<name>A0A831WYE5_9BACT</name>
<evidence type="ECO:0000313" key="8">
    <source>
        <dbReference type="EMBL" id="HEG90803.1"/>
    </source>
</evidence>
<feature type="transmembrane region" description="Helical" evidence="7">
    <location>
        <begin position="43"/>
        <end position="70"/>
    </location>
</feature>
<evidence type="ECO:0000256" key="3">
    <source>
        <dbReference type="ARBA" id="ARBA00022692"/>
    </source>
</evidence>
<dbReference type="InterPro" id="IPR022301">
    <property type="entry name" value="Integral_membrane_YjbE"/>
</dbReference>
<dbReference type="PANTHER" id="PTHR30238">
    <property type="entry name" value="MEMBRANE BOUND PREDICTED REDOX MODULATOR"/>
    <property type="match status" value="1"/>
</dbReference>
<feature type="transmembrane region" description="Helical" evidence="7">
    <location>
        <begin position="6"/>
        <end position="31"/>
    </location>
</feature>
<sequence length="258" mass="27378">MSVHLLTGIFSIVIVDLVLSGDNALVIGMAAHRLPPRQRRWAIILGGAGAIGLRVAFTALAAVLLAIPLLEAGGGLLLTWIAYKLLREEASEHDIVASESFLGAVQTITLADLVMSLDNMLAVGGAAHGSIELLVFGLLLSMPLLLFGSSLVARLLHRVPSLLWLGVLVLTVTAARMLVDDPLVARRLGDELHLPALLVLAAGLTGLVTTPTALRWWRKRSAPEAAEADEMATIRRSSSPAAHPGPAKHPDRPDTRLE</sequence>
<protein>
    <submittedName>
        <fullName evidence="8">TerC family protein</fullName>
    </submittedName>
</protein>
<comment type="similarity">
    <text evidence="2">Belongs to the TerC family.</text>
</comment>
<feature type="region of interest" description="Disordered" evidence="6">
    <location>
        <begin position="222"/>
        <end position="258"/>
    </location>
</feature>
<evidence type="ECO:0000256" key="5">
    <source>
        <dbReference type="ARBA" id="ARBA00023136"/>
    </source>
</evidence>
<feature type="transmembrane region" description="Helical" evidence="7">
    <location>
        <begin position="194"/>
        <end position="214"/>
    </location>
</feature>
<organism evidence="8">
    <name type="scientific">Thermorudis peleae</name>
    <dbReference type="NCBI Taxonomy" id="1382356"/>
    <lineage>
        <taxon>Bacteria</taxon>
        <taxon>Pseudomonadati</taxon>
        <taxon>Thermomicrobiota</taxon>
        <taxon>Thermomicrobia</taxon>
        <taxon>Thermomicrobia incertae sedis</taxon>
        <taxon>Thermorudis</taxon>
    </lineage>
</organism>
<comment type="subcellular location">
    <subcellularLocation>
        <location evidence="1">Membrane</location>
        <topology evidence="1">Multi-pass membrane protein</topology>
    </subcellularLocation>
</comment>
<feature type="transmembrane region" description="Helical" evidence="7">
    <location>
        <begin position="159"/>
        <end position="179"/>
    </location>
</feature>
<dbReference type="EMBL" id="DSIY01000121">
    <property type="protein sequence ID" value="HEG90803.1"/>
    <property type="molecule type" value="Genomic_DNA"/>
</dbReference>
<dbReference type="Pfam" id="PF03741">
    <property type="entry name" value="TerC"/>
    <property type="match status" value="1"/>
</dbReference>
<evidence type="ECO:0000256" key="7">
    <source>
        <dbReference type="SAM" id="Phobius"/>
    </source>
</evidence>
<evidence type="ECO:0000256" key="4">
    <source>
        <dbReference type="ARBA" id="ARBA00022989"/>
    </source>
</evidence>
<dbReference type="PANTHER" id="PTHR30238:SF4">
    <property type="entry name" value="SLL1022 PROTEIN"/>
    <property type="match status" value="1"/>
</dbReference>
<evidence type="ECO:0000256" key="2">
    <source>
        <dbReference type="ARBA" id="ARBA00007511"/>
    </source>
</evidence>
<proteinExistence type="inferred from homology"/>
<gene>
    <name evidence="8" type="ORF">ENP34_05095</name>
</gene>
<comment type="caution">
    <text evidence="8">The sequence shown here is derived from an EMBL/GenBank/DDBJ whole genome shotgun (WGS) entry which is preliminary data.</text>
</comment>
<dbReference type="AlphaFoldDB" id="A0A831WYE5"/>
<keyword evidence="3 7" id="KW-0812">Transmembrane</keyword>
<keyword evidence="5 7" id="KW-0472">Membrane</keyword>
<dbReference type="GO" id="GO:0016020">
    <property type="term" value="C:membrane"/>
    <property type="evidence" value="ECO:0007669"/>
    <property type="project" value="UniProtKB-SubCell"/>
</dbReference>
<reference evidence="8" key="1">
    <citation type="journal article" date="2020" name="mSystems">
        <title>Genome- and Community-Level Interaction Insights into Carbon Utilization and Element Cycling Functions of Hydrothermarchaeota in Hydrothermal Sediment.</title>
        <authorList>
            <person name="Zhou Z."/>
            <person name="Liu Y."/>
            <person name="Xu W."/>
            <person name="Pan J."/>
            <person name="Luo Z.H."/>
            <person name="Li M."/>
        </authorList>
    </citation>
    <scope>NUCLEOTIDE SEQUENCE [LARGE SCALE GENOMIC DNA]</scope>
    <source>
        <strain evidence="8">SpSt-210</strain>
    </source>
</reference>
<dbReference type="InterPro" id="IPR005496">
    <property type="entry name" value="Integral_membrane_TerC"/>
</dbReference>
<accession>A0A831WYE5</accession>
<keyword evidence="4 7" id="KW-1133">Transmembrane helix</keyword>
<feature type="compositionally biased region" description="Basic and acidic residues" evidence="6">
    <location>
        <begin position="248"/>
        <end position="258"/>
    </location>
</feature>
<evidence type="ECO:0000256" key="1">
    <source>
        <dbReference type="ARBA" id="ARBA00004141"/>
    </source>
</evidence>
<feature type="transmembrane region" description="Helical" evidence="7">
    <location>
        <begin position="120"/>
        <end position="147"/>
    </location>
</feature>